<dbReference type="PANTHER" id="PTHR36175">
    <property type="entry name" value="CYANOPHYCINASE"/>
    <property type="match status" value="1"/>
</dbReference>
<protein>
    <recommendedName>
        <fullName evidence="5">Cyanophycinase</fullName>
        <ecNumber evidence="4">3.4.15.6</ecNumber>
    </recommendedName>
</protein>
<dbReference type="EC" id="3.4.15.6" evidence="4"/>
<reference evidence="9" key="1">
    <citation type="submission" date="2016-01" db="EMBL/GenBank/DDBJ databases">
        <title>Genome sequencing of Roseivirga ehrenbergii KMM 6017.</title>
        <authorList>
            <person name="Selvaratnam C."/>
            <person name="Thevarajoo S."/>
            <person name="Goh K.M."/>
            <person name="Ee R."/>
            <person name="Chan K.-G."/>
            <person name="Chong C.S."/>
        </authorList>
    </citation>
    <scope>NUCLEOTIDE SEQUENCE [LARGE SCALE GENOMIC DNA]</scope>
    <source>
        <strain evidence="9">KMM 6017</strain>
    </source>
</reference>
<evidence type="ECO:0000256" key="8">
    <source>
        <dbReference type="ARBA" id="ARBA00022825"/>
    </source>
</evidence>
<evidence type="ECO:0000256" key="7">
    <source>
        <dbReference type="ARBA" id="ARBA00022801"/>
    </source>
</evidence>
<dbReference type="GO" id="GO:0008241">
    <property type="term" value="F:peptidyl-dipeptidase activity"/>
    <property type="evidence" value="ECO:0007669"/>
    <property type="project" value="UniProtKB-EC"/>
</dbReference>
<dbReference type="InterPro" id="IPR005320">
    <property type="entry name" value="Peptidase_S51"/>
</dbReference>
<dbReference type="EMBL" id="LQZQ01000001">
    <property type="protein sequence ID" value="KYG81822.1"/>
    <property type="molecule type" value="Genomic_DNA"/>
</dbReference>
<evidence type="ECO:0000256" key="4">
    <source>
        <dbReference type="ARBA" id="ARBA00013115"/>
    </source>
</evidence>
<sequence length="295" mass="31372">MILPFILMKKAYSILFFGLFLVALGACSKTETASKPETAYSGGKLFIIGGGSRPASLINSMIDESGIREGGYALVLPMATTLPDRAIESGKKQFTDNGISAVGAINFIEGETPTEAQLDSVRNAKLIYIPGGSQNRFMGVVAGTEIEKAIWESFNKGSMIAGTSAGAAVMSEKMITGTQLLRPDDSGFKVIEQGNTDLADGLGFIKNAIIDQHFVVRSRFNRLLSLTMENPNLKCIGIDESTAIVVSGNKVKVVGLSQVLVFDAKGKAAQLQGSKLGSKDINLSIYLDGDEFSLN</sequence>
<evidence type="ECO:0000256" key="1">
    <source>
        <dbReference type="ARBA" id="ARBA00001092"/>
    </source>
</evidence>
<evidence type="ECO:0000256" key="2">
    <source>
        <dbReference type="ARBA" id="ARBA00002039"/>
    </source>
</evidence>
<evidence type="ECO:0000313" key="10">
    <source>
        <dbReference type="Proteomes" id="UP000075583"/>
    </source>
</evidence>
<dbReference type="SUPFAM" id="SSF52317">
    <property type="entry name" value="Class I glutamine amidotransferase-like"/>
    <property type="match status" value="1"/>
</dbReference>
<keyword evidence="7" id="KW-0378">Hydrolase</keyword>
<gene>
    <name evidence="9" type="ORF">MB14_00040</name>
</gene>
<evidence type="ECO:0000256" key="3">
    <source>
        <dbReference type="ARBA" id="ARBA00006534"/>
    </source>
</evidence>
<comment type="caution">
    <text evidence="9">The sequence shown here is derived from an EMBL/GenBank/DDBJ whole genome shotgun (WGS) entry which is preliminary data.</text>
</comment>
<keyword evidence="6" id="KW-0645">Protease</keyword>
<dbReference type="CDD" id="cd03145">
    <property type="entry name" value="GAT1_cyanophycinase"/>
    <property type="match status" value="1"/>
</dbReference>
<keyword evidence="10" id="KW-1185">Reference proteome</keyword>
<evidence type="ECO:0000313" key="9">
    <source>
        <dbReference type="EMBL" id="KYG81822.1"/>
    </source>
</evidence>
<comment type="function">
    <text evidence="2">Exopeptidase that catalyzes the hydrolytic cleavage of multi-L-arginyl-poly-L-aspartic acid (cyanophycin; a water-insoluble reserve polymer) into aspartate-arginine dipeptides.</text>
</comment>
<dbReference type="Gene3D" id="3.40.50.880">
    <property type="match status" value="1"/>
</dbReference>
<dbReference type="Proteomes" id="UP000075583">
    <property type="component" value="Unassembled WGS sequence"/>
</dbReference>
<dbReference type="AlphaFoldDB" id="A0A150XT79"/>
<comment type="catalytic activity">
    <reaction evidence="1">
        <text>[L-4-(L-arginin-2-N-yl)aspartate](n) + H2O = [L-4-(L-arginin-2-N-yl)aspartate](n-1) + L-4-(L-arginin-2-N-yl)aspartate</text>
        <dbReference type="Rhea" id="RHEA:12845"/>
        <dbReference type="Rhea" id="RHEA-COMP:13728"/>
        <dbReference type="Rhea" id="RHEA-COMP:13734"/>
        <dbReference type="ChEBI" id="CHEBI:15377"/>
        <dbReference type="ChEBI" id="CHEBI:137986"/>
        <dbReference type="ChEBI" id="CHEBI:137991"/>
        <dbReference type="EC" id="3.4.15.6"/>
    </reaction>
</comment>
<comment type="similarity">
    <text evidence="3">Belongs to the peptidase S51 family.</text>
</comment>
<name>A0A150XT79_ROSEK</name>
<keyword evidence="8" id="KW-0720">Serine protease</keyword>
<dbReference type="PANTHER" id="PTHR36175:SF1">
    <property type="entry name" value="CYANOPHYCINASE"/>
    <property type="match status" value="1"/>
</dbReference>
<dbReference type="STRING" id="279360.MB14_00040"/>
<dbReference type="NCBIfam" id="TIGR02069">
    <property type="entry name" value="cyanophycinase"/>
    <property type="match status" value="1"/>
</dbReference>
<accession>A0A150XT79</accession>
<organism evidence="9 10">
    <name type="scientific">Roseivirga ehrenbergii (strain DSM 102268 / JCM 13514 / KCTC 12282 / NCIMB 14502 / KMM 6017)</name>
    <dbReference type="NCBI Taxonomy" id="279360"/>
    <lineage>
        <taxon>Bacteria</taxon>
        <taxon>Pseudomonadati</taxon>
        <taxon>Bacteroidota</taxon>
        <taxon>Cytophagia</taxon>
        <taxon>Cytophagales</taxon>
        <taxon>Roseivirgaceae</taxon>
        <taxon>Roseivirga</taxon>
    </lineage>
</organism>
<evidence type="ECO:0000256" key="6">
    <source>
        <dbReference type="ARBA" id="ARBA00022670"/>
    </source>
</evidence>
<proteinExistence type="inferred from homology"/>
<dbReference type="Pfam" id="PF03575">
    <property type="entry name" value="Peptidase_S51"/>
    <property type="match status" value="1"/>
</dbReference>
<dbReference type="InterPro" id="IPR011811">
    <property type="entry name" value="Peptidase_S51_cyanophycinase"/>
</dbReference>
<dbReference type="GO" id="GO:0006508">
    <property type="term" value="P:proteolysis"/>
    <property type="evidence" value="ECO:0007669"/>
    <property type="project" value="UniProtKB-KW"/>
</dbReference>
<evidence type="ECO:0000256" key="5">
    <source>
        <dbReference type="ARBA" id="ARBA00015719"/>
    </source>
</evidence>
<dbReference type="InterPro" id="IPR029062">
    <property type="entry name" value="Class_I_gatase-like"/>
</dbReference>
<dbReference type="GO" id="GO:0008236">
    <property type="term" value="F:serine-type peptidase activity"/>
    <property type="evidence" value="ECO:0007669"/>
    <property type="project" value="UniProtKB-KW"/>
</dbReference>